<evidence type="ECO:0000313" key="2">
    <source>
        <dbReference type="Proteomes" id="UP000886523"/>
    </source>
</evidence>
<dbReference type="Proteomes" id="UP000886523">
    <property type="component" value="Unassembled WGS sequence"/>
</dbReference>
<protein>
    <submittedName>
        <fullName evidence="1">Uncharacterized protein</fullName>
    </submittedName>
</protein>
<accession>A0A9P6AGJ2</accession>
<evidence type="ECO:0000313" key="1">
    <source>
        <dbReference type="EMBL" id="KAF9504824.1"/>
    </source>
</evidence>
<name>A0A9P6AGJ2_9AGAM</name>
<gene>
    <name evidence="1" type="ORF">BS47DRAFT_1368519</name>
</gene>
<organism evidence="1 2">
    <name type="scientific">Hydnum rufescens UP504</name>
    <dbReference type="NCBI Taxonomy" id="1448309"/>
    <lineage>
        <taxon>Eukaryota</taxon>
        <taxon>Fungi</taxon>
        <taxon>Dikarya</taxon>
        <taxon>Basidiomycota</taxon>
        <taxon>Agaricomycotina</taxon>
        <taxon>Agaricomycetes</taxon>
        <taxon>Cantharellales</taxon>
        <taxon>Hydnaceae</taxon>
        <taxon>Hydnum</taxon>
    </lineage>
</organism>
<dbReference type="EMBL" id="MU129192">
    <property type="protein sequence ID" value="KAF9504824.1"/>
    <property type="molecule type" value="Genomic_DNA"/>
</dbReference>
<keyword evidence="2" id="KW-1185">Reference proteome</keyword>
<reference evidence="1" key="1">
    <citation type="journal article" date="2020" name="Nat. Commun.">
        <title>Large-scale genome sequencing of mycorrhizal fungi provides insights into the early evolution of symbiotic traits.</title>
        <authorList>
            <person name="Miyauchi S."/>
            <person name="Kiss E."/>
            <person name="Kuo A."/>
            <person name="Drula E."/>
            <person name="Kohler A."/>
            <person name="Sanchez-Garcia M."/>
            <person name="Morin E."/>
            <person name="Andreopoulos B."/>
            <person name="Barry K.W."/>
            <person name="Bonito G."/>
            <person name="Buee M."/>
            <person name="Carver A."/>
            <person name="Chen C."/>
            <person name="Cichocki N."/>
            <person name="Clum A."/>
            <person name="Culley D."/>
            <person name="Crous P.W."/>
            <person name="Fauchery L."/>
            <person name="Girlanda M."/>
            <person name="Hayes R.D."/>
            <person name="Keri Z."/>
            <person name="LaButti K."/>
            <person name="Lipzen A."/>
            <person name="Lombard V."/>
            <person name="Magnuson J."/>
            <person name="Maillard F."/>
            <person name="Murat C."/>
            <person name="Nolan M."/>
            <person name="Ohm R.A."/>
            <person name="Pangilinan J."/>
            <person name="Pereira M.F."/>
            <person name="Perotto S."/>
            <person name="Peter M."/>
            <person name="Pfister S."/>
            <person name="Riley R."/>
            <person name="Sitrit Y."/>
            <person name="Stielow J.B."/>
            <person name="Szollosi G."/>
            <person name="Zifcakova L."/>
            <person name="Stursova M."/>
            <person name="Spatafora J.W."/>
            <person name="Tedersoo L."/>
            <person name="Vaario L.M."/>
            <person name="Yamada A."/>
            <person name="Yan M."/>
            <person name="Wang P."/>
            <person name="Xu J."/>
            <person name="Bruns T."/>
            <person name="Baldrian P."/>
            <person name="Vilgalys R."/>
            <person name="Dunand C."/>
            <person name="Henrissat B."/>
            <person name="Grigoriev I.V."/>
            <person name="Hibbett D."/>
            <person name="Nagy L.G."/>
            <person name="Martin F.M."/>
        </authorList>
    </citation>
    <scope>NUCLEOTIDE SEQUENCE</scope>
    <source>
        <strain evidence="1">UP504</strain>
    </source>
</reference>
<proteinExistence type="predicted"/>
<dbReference type="AlphaFoldDB" id="A0A9P6AGJ2"/>
<sequence length="329" mass="36783">MGMDTILSEGFPSQYGLLHIQQTMGDLLSWYLTWQHKYLDAVQQAVEAPPECRVKPWWCLKWGWKTGFNLVEFAWEIVMKARVGELKTGWISRFGGHSDLELSDVEDMGLGTLLAEDVLAEHRRQIAANDKNWIEVFGSLTGVELSEDEGKGMEDGEKLILHQLADSMGSFFFSEGFVADAALHWGGNFGTLGMILEKQFALYANSIVALHNGDVSNVAVVDYAAVADLLSTDLMVGHYLVGQLILNNGLKNLLEHAQAGKYTITTPGSYLFMDEYGKFLKGVKDEIRRNSFFIKNPMYISPIFWDDANGSSSTVNPLLGWGERHIFRG</sequence>
<comment type="caution">
    <text evidence="1">The sequence shown here is derived from an EMBL/GenBank/DDBJ whole genome shotgun (WGS) entry which is preliminary data.</text>
</comment>